<name>A0AAF1B839_DAUCS</name>
<feature type="domain" description="GAG-pre-integrase" evidence="1">
    <location>
        <begin position="34"/>
        <end position="90"/>
    </location>
</feature>
<reference evidence="2" key="2">
    <citation type="submission" date="2022-03" db="EMBL/GenBank/DDBJ databases">
        <title>Draft title - Genomic analysis of global carrot germplasm unveils the trajectory of domestication and the origin of high carotenoid orange carrot.</title>
        <authorList>
            <person name="Iorizzo M."/>
            <person name="Ellison S."/>
            <person name="Senalik D."/>
            <person name="Macko-Podgorni A."/>
            <person name="Grzebelus D."/>
            <person name="Bostan H."/>
            <person name="Rolling W."/>
            <person name="Curaba J."/>
            <person name="Simon P."/>
        </authorList>
    </citation>
    <scope>NUCLEOTIDE SEQUENCE</scope>
    <source>
        <tissue evidence="2">Leaf</tissue>
    </source>
</reference>
<sequence length="223" mass="25339">MLDNKGFSFKGEGGALHVCKGSDVVSKGVKHGTLYLLQGSTLSGSVAVASLEIEKENMIRLWHMRLGHKSERGMQILSKGDYLCGHKVTSMSFFPKATYRIKGTLDYIHSDCRGPSRVESLGGHRYFVLMFIIKHKSEAFKIFKQWKTVVENQTGKKIKRLRTDNGLEFCSSKFNEFCKNEGISRHHIVRNTPQQHGVAERMNQTLLERVRCMLSNAGLTRRF</sequence>
<dbReference type="Pfam" id="PF13976">
    <property type="entry name" value="gag_pre-integrs"/>
    <property type="match status" value="1"/>
</dbReference>
<evidence type="ECO:0000313" key="2">
    <source>
        <dbReference type="EMBL" id="WOH08153.1"/>
    </source>
</evidence>
<dbReference type="PANTHER" id="PTHR42648">
    <property type="entry name" value="TRANSPOSASE, PUTATIVE-RELATED"/>
    <property type="match status" value="1"/>
</dbReference>
<gene>
    <name evidence="2" type="ORF">DCAR_0727590</name>
</gene>
<dbReference type="InterPro" id="IPR012337">
    <property type="entry name" value="RNaseH-like_sf"/>
</dbReference>
<evidence type="ECO:0000259" key="1">
    <source>
        <dbReference type="Pfam" id="PF13976"/>
    </source>
</evidence>
<dbReference type="InterPro" id="IPR025724">
    <property type="entry name" value="GAG-pre-integrase_dom"/>
</dbReference>
<dbReference type="PANTHER" id="PTHR42648:SF28">
    <property type="entry name" value="TRANSPOSON-ENCODED PROTEIN WITH RIBONUCLEASE H-LIKE AND RETROVIRUS ZINC FINGER-LIKE DOMAINS"/>
    <property type="match status" value="1"/>
</dbReference>
<dbReference type="Gene3D" id="3.30.420.10">
    <property type="entry name" value="Ribonuclease H-like superfamily/Ribonuclease H"/>
    <property type="match status" value="1"/>
</dbReference>
<dbReference type="InterPro" id="IPR039537">
    <property type="entry name" value="Retrotran_Ty1/copia-like"/>
</dbReference>
<dbReference type="SUPFAM" id="SSF53098">
    <property type="entry name" value="Ribonuclease H-like"/>
    <property type="match status" value="1"/>
</dbReference>
<proteinExistence type="predicted"/>
<evidence type="ECO:0000313" key="3">
    <source>
        <dbReference type="Proteomes" id="UP000077755"/>
    </source>
</evidence>
<reference evidence="2" key="1">
    <citation type="journal article" date="2016" name="Nat. Genet.">
        <title>A high-quality carrot genome assembly provides new insights into carotenoid accumulation and asterid genome evolution.</title>
        <authorList>
            <person name="Iorizzo M."/>
            <person name="Ellison S."/>
            <person name="Senalik D."/>
            <person name="Zeng P."/>
            <person name="Satapoomin P."/>
            <person name="Huang J."/>
            <person name="Bowman M."/>
            <person name="Iovene M."/>
            <person name="Sanseverino W."/>
            <person name="Cavagnaro P."/>
            <person name="Yildiz M."/>
            <person name="Macko-Podgorni A."/>
            <person name="Moranska E."/>
            <person name="Grzebelus E."/>
            <person name="Grzebelus D."/>
            <person name="Ashrafi H."/>
            <person name="Zheng Z."/>
            <person name="Cheng S."/>
            <person name="Spooner D."/>
            <person name="Van Deynze A."/>
            <person name="Simon P."/>
        </authorList>
    </citation>
    <scope>NUCLEOTIDE SEQUENCE</scope>
    <source>
        <tissue evidence="2">Leaf</tissue>
    </source>
</reference>
<dbReference type="GO" id="GO:0003676">
    <property type="term" value="F:nucleic acid binding"/>
    <property type="evidence" value="ECO:0007669"/>
    <property type="project" value="InterPro"/>
</dbReference>
<dbReference type="EMBL" id="CP093349">
    <property type="protein sequence ID" value="WOH08153.1"/>
    <property type="molecule type" value="Genomic_DNA"/>
</dbReference>
<protein>
    <recommendedName>
        <fullName evidence="1">GAG-pre-integrase domain-containing protein</fullName>
    </recommendedName>
</protein>
<dbReference type="AlphaFoldDB" id="A0AAF1B839"/>
<organism evidence="2 3">
    <name type="scientific">Daucus carota subsp. sativus</name>
    <name type="common">Carrot</name>
    <dbReference type="NCBI Taxonomy" id="79200"/>
    <lineage>
        <taxon>Eukaryota</taxon>
        <taxon>Viridiplantae</taxon>
        <taxon>Streptophyta</taxon>
        <taxon>Embryophyta</taxon>
        <taxon>Tracheophyta</taxon>
        <taxon>Spermatophyta</taxon>
        <taxon>Magnoliopsida</taxon>
        <taxon>eudicotyledons</taxon>
        <taxon>Gunneridae</taxon>
        <taxon>Pentapetalae</taxon>
        <taxon>asterids</taxon>
        <taxon>campanulids</taxon>
        <taxon>Apiales</taxon>
        <taxon>Apiaceae</taxon>
        <taxon>Apioideae</taxon>
        <taxon>Scandiceae</taxon>
        <taxon>Daucinae</taxon>
        <taxon>Daucus</taxon>
        <taxon>Daucus sect. Daucus</taxon>
    </lineage>
</organism>
<dbReference type="Proteomes" id="UP000077755">
    <property type="component" value="Chromosome 7"/>
</dbReference>
<keyword evidence="3" id="KW-1185">Reference proteome</keyword>
<dbReference type="InterPro" id="IPR036397">
    <property type="entry name" value="RNaseH_sf"/>
</dbReference>
<accession>A0AAF1B839</accession>